<dbReference type="InterPro" id="IPR040476">
    <property type="entry name" value="CSD2"/>
</dbReference>
<evidence type="ECO:0000259" key="9">
    <source>
        <dbReference type="PROSITE" id="PS50126"/>
    </source>
</evidence>
<dbReference type="InterPro" id="IPR012340">
    <property type="entry name" value="NA-bd_OB-fold"/>
</dbReference>
<evidence type="ECO:0000256" key="1">
    <source>
        <dbReference type="ARBA" id="ARBA00001849"/>
    </source>
</evidence>
<dbReference type="NCBIfam" id="TIGR02063">
    <property type="entry name" value="RNase_R"/>
    <property type="match status" value="1"/>
</dbReference>
<organism evidence="10 11">
    <name type="scientific">Peptostreptococcus stomatis DSM 17678</name>
    <dbReference type="NCBI Taxonomy" id="596315"/>
    <lineage>
        <taxon>Bacteria</taxon>
        <taxon>Bacillati</taxon>
        <taxon>Bacillota</taxon>
        <taxon>Clostridia</taxon>
        <taxon>Peptostreptococcales</taxon>
        <taxon>Peptostreptococcaceae</taxon>
        <taxon>Peptostreptococcus</taxon>
    </lineage>
</organism>
<evidence type="ECO:0000256" key="3">
    <source>
        <dbReference type="ARBA" id="ARBA00022490"/>
    </source>
</evidence>
<keyword evidence="7 8" id="KW-0694">RNA-binding</keyword>
<dbReference type="Pfam" id="PF00575">
    <property type="entry name" value="S1"/>
    <property type="match status" value="1"/>
</dbReference>
<evidence type="ECO:0000256" key="7">
    <source>
        <dbReference type="ARBA" id="ARBA00022884"/>
    </source>
</evidence>
<evidence type="ECO:0000313" key="10">
    <source>
        <dbReference type="EMBL" id="EFM63985.1"/>
    </source>
</evidence>
<dbReference type="InterPro" id="IPR011805">
    <property type="entry name" value="RNase_R"/>
</dbReference>
<accession>E0E551</accession>
<evidence type="ECO:0000256" key="6">
    <source>
        <dbReference type="ARBA" id="ARBA00022839"/>
    </source>
</evidence>
<proteinExistence type="inferred from homology"/>
<dbReference type="InterPro" id="IPR013223">
    <property type="entry name" value="RNase_B_OB_dom"/>
</dbReference>
<evidence type="ECO:0000256" key="2">
    <source>
        <dbReference type="ARBA" id="ARBA00004496"/>
    </source>
</evidence>
<dbReference type="CDD" id="cd04471">
    <property type="entry name" value="S1_RNase_R"/>
    <property type="match status" value="1"/>
</dbReference>
<dbReference type="PANTHER" id="PTHR23355">
    <property type="entry name" value="RIBONUCLEASE"/>
    <property type="match status" value="1"/>
</dbReference>
<dbReference type="Pfam" id="PF00773">
    <property type="entry name" value="RNB"/>
    <property type="match status" value="1"/>
</dbReference>
<dbReference type="InterPro" id="IPR050180">
    <property type="entry name" value="RNR_Ribonuclease"/>
</dbReference>
<dbReference type="eggNOG" id="COG0557">
    <property type="taxonomic scope" value="Bacteria"/>
</dbReference>
<dbReference type="Pfam" id="PF08206">
    <property type="entry name" value="OB_RNB"/>
    <property type="match status" value="1"/>
</dbReference>
<comment type="function">
    <text evidence="8">3'-5' exoribonuclease that releases 5'-nucleoside monophosphates and is involved in maturation of structured RNAs.</text>
</comment>
<dbReference type="SUPFAM" id="SSF50249">
    <property type="entry name" value="Nucleic acid-binding proteins"/>
    <property type="match status" value="4"/>
</dbReference>
<dbReference type="GO" id="GO:0003723">
    <property type="term" value="F:RNA binding"/>
    <property type="evidence" value="ECO:0007669"/>
    <property type="project" value="UniProtKB-UniRule"/>
</dbReference>
<comment type="subcellular location">
    <subcellularLocation>
        <location evidence="2 8">Cytoplasm</location>
    </subcellularLocation>
</comment>
<dbReference type="InterPro" id="IPR003029">
    <property type="entry name" value="S1_domain"/>
</dbReference>
<dbReference type="EMBL" id="ADGQ01000072">
    <property type="protein sequence ID" value="EFM63985.1"/>
    <property type="molecule type" value="Genomic_DNA"/>
</dbReference>
<dbReference type="NCBIfam" id="TIGR00358">
    <property type="entry name" value="3_prime_RNase"/>
    <property type="match status" value="1"/>
</dbReference>
<dbReference type="SMART" id="SM00316">
    <property type="entry name" value="S1"/>
    <property type="match status" value="1"/>
</dbReference>
<dbReference type="PANTHER" id="PTHR23355:SF9">
    <property type="entry name" value="DIS3-LIKE EXONUCLEASE 2"/>
    <property type="match status" value="1"/>
</dbReference>
<keyword evidence="3 8" id="KW-0963">Cytoplasm</keyword>
<keyword evidence="6 8" id="KW-0269">Exonuclease</keyword>
<dbReference type="Pfam" id="PF17876">
    <property type="entry name" value="CSD2"/>
    <property type="match status" value="1"/>
</dbReference>
<comment type="catalytic activity">
    <reaction evidence="1 8">
        <text>Exonucleolytic cleavage in the 3'- to 5'-direction to yield nucleoside 5'-phosphates.</text>
        <dbReference type="EC" id="3.1.13.1"/>
    </reaction>
</comment>
<comment type="similarity">
    <text evidence="8">Belongs to the RNR ribonuclease family. RNase R subfamily.</text>
</comment>
<dbReference type="InterPro" id="IPR004476">
    <property type="entry name" value="RNase_II/RNase_R"/>
</dbReference>
<dbReference type="STRING" id="596315.HMPREF0634_1041"/>
<reference evidence="10 11" key="1">
    <citation type="submission" date="2010-08" db="EMBL/GenBank/DDBJ databases">
        <authorList>
            <person name="Harkins D.M."/>
            <person name="Madupu R."/>
            <person name="Durkin A.S."/>
            <person name="Torralba M."/>
            <person name="Methe B."/>
            <person name="Sutton G.G."/>
            <person name="Nelson K.E."/>
        </authorList>
    </citation>
    <scope>NUCLEOTIDE SEQUENCE [LARGE SCALE GENOMIC DNA]</scope>
    <source>
        <strain evidence="10 11">DSM 17678</strain>
    </source>
</reference>
<dbReference type="SMART" id="SM00357">
    <property type="entry name" value="CSP"/>
    <property type="match status" value="2"/>
</dbReference>
<feature type="domain" description="S1 motif" evidence="9">
    <location>
        <begin position="664"/>
        <end position="743"/>
    </location>
</feature>
<keyword evidence="4 8" id="KW-0540">Nuclease</keyword>
<evidence type="ECO:0000256" key="4">
    <source>
        <dbReference type="ARBA" id="ARBA00022722"/>
    </source>
</evidence>
<dbReference type="EC" id="3.1.13.1" evidence="8"/>
<dbReference type="GO" id="GO:0005829">
    <property type="term" value="C:cytosol"/>
    <property type="evidence" value="ECO:0007669"/>
    <property type="project" value="TreeGrafter"/>
</dbReference>
<dbReference type="Gene3D" id="2.40.50.140">
    <property type="entry name" value="Nucleic acid-binding proteins"/>
    <property type="match status" value="3"/>
</dbReference>
<dbReference type="PROSITE" id="PS50126">
    <property type="entry name" value="S1"/>
    <property type="match status" value="1"/>
</dbReference>
<evidence type="ECO:0000256" key="5">
    <source>
        <dbReference type="ARBA" id="ARBA00022801"/>
    </source>
</evidence>
<dbReference type="InterPro" id="IPR011129">
    <property type="entry name" value="CSD"/>
</dbReference>
<evidence type="ECO:0000256" key="8">
    <source>
        <dbReference type="HAMAP-Rule" id="MF_01895"/>
    </source>
</evidence>
<name>E0E551_9FIRM</name>
<dbReference type="SMART" id="SM00955">
    <property type="entry name" value="RNB"/>
    <property type="match status" value="1"/>
</dbReference>
<dbReference type="Proteomes" id="UP000003244">
    <property type="component" value="Unassembled WGS sequence"/>
</dbReference>
<evidence type="ECO:0000313" key="11">
    <source>
        <dbReference type="Proteomes" id="UP000003244"/>
    </source>
</evidence>
<gene>
    <name evidence="8 10" type="primary">rnr</name>
    <name evidence="10" type="ORF">HMPREF0634_1041</name>
</gene>
<dbReference type="GO" id="GO:0008859">
    <property type="term" value="F:exoribonuclease II activity"/>
    <property type="evidence" value="ECO:0007669"/>
    <property type="project" value="UniProtKB-UniRule"/>
</dbReference>
<sequence>MVGSVNGLMLPIFLYINPYICYTRSEIILLTKEVLAIIDMIKERVLDLIHDPSYKPLKKDELAKVFVEHHEDKEEFLQMLDQMNEAGDLFINSRDKVASLETFDLKRGIYRGTKSRFGFLVSDQNEYEDIFIDGDSRKGAFNGDEVLVKITRPAYGNNKAEGIVVKILKRANQDLVGLFVGNGSFGFVIVDDKKFDMDIFIPKNYFSGAKNNDKIVCRVTEWPSEEGKKPEGKIIEVLGQRGERYVEIDSIVRAHGLVEGFNPKVINQVDNIPDHVLDEEIEGREDLRDQLIYTIDGDDSKDFDDAISVDLLDNGNYRLGVHIADVTHYVTENSPLDREALKRATSVYLVDKVIPMLPKKLSNGICSLNPMVDRLSLSCIMEVEPKNGKVVKYDIVKSVIRSKARLTYHEVSEILENNDPELSVKYGDFLNSFKNAGDLAKILRKRRFKRGAIDFDFPESKIQLDGQGIPINIVPYERRTSNKLIEEFMLLANETIAEHYYWLKYPFVYRIHEEPDLEKILTLRNFVQARGYSMRIGRSEVRPSDLQDVLNKIEDKETKQAIGTIMLRSLKQAKYAASCEGHFGLAAKFYCHFTSPIRRYPDLQIHRIIKENLDGRFNEKRRAHYEAILESVANQSSVQERKAVDAERDVDDYYKTVYMEDKIGQKFEGHISSITSFGIFVELENGIEGLIRLSSLEDMYEYVESTSVLVGQRTGRTFMLGQKVEVELVNVNVDAREIDFEMLEGGN</sequence>
<dbReference type="InterPro" id="IPR001900">
    <property type="entry name" value="RNase_II/R"/>
</dbReference>
<dbReference type="AlphaFoldDB" id="E0E551"/>
<protein>
    <recommendedName>
        <fullName evidence="8">Ribonuclease R</fullName>
        <shortName evidence="8">RNase R</shortName>
        <ecNumber evidence="8">3.1.13.1</ecNumber>
    </recommendedName>
</protein>
<comment type="caution">
    <text evidence="10">The sequence shown here is derived from an EMBL/GenBank/DDBJ whole genome shotgun (WGS) entry which is preliminary data.</text>
</comment>
<keyword evidence="11" id="KW-1185">Reference proteome</keyword>
<dbReference type="GO" id="GO:0006402">
    <property type="term" value="P:mRNA catabolic process"/>
    <property type="evidence" value="ECO:0007669"/>
    <property type="project" value="TreeGrafter"/>
</dbReference>
<dbReference type="HAMAP" id="MF_01895">
    <property type="entry name" value="RNase_R"/>
    <property type="match status" value="1"/>
</dbReference>
<keyword evidence="5 8" id="KW-0378">Hydrolase</keyword>